<dbReference type="Pfam" id="PF06210">
    <property type="entry name" value="DUF1003"/>
    <property type="match status" value="1"/>
</dbReference>
<gene>
    <name evidence="2" type="ORF">N0D28_08120</name>
</gene>
<dbReference type="RefSeq" id="WP_260559032.1">
    <property type="nucleotide sequence ID" value="NZ_BAABEC010000059.1"/>
</dbReference>
<dbReference type="Proteomes" id="UP001060261">
    <property type="component" value="Chromosome"/>
</dbReference>
<protein>
    <submittedName>
        <fullName evidence="2">DUF1003 domain-containing protein</fullName>
    </submittedName>
</protein>
<keyword evidence="1" id="KW-1133">Transmembrane helix</keyword>
<dbReference type="InterPro" id="IPR010406">
    <property type="entry name" value="DUF1003"/>
</dbReference>
<dbReference type="EMBL" id="CP104213">
    <property type="protein sequence ID" value="UWX62737.1"/>
    <property type="molecule type" value="Genomic_DNA"/>
</dbReference>
<organism evidence="2 3">
    <name type="scientific">Deinococcus rubellus</name>
    <dbReference type="NCBI Taxonomy" id="1889240"/>
    <lineage>
        <taxon>Bacteria</taxon>
        <taxon>Thermotogati</taxon>
        <taxon>Deinococcota</taxon>
        <taxon>Deinococci</taxon>
        <taxon>Deinococcales</taxon>
        <taxon>Deinococcaceae</taxon>
        <taxon>Deinococcus</taxon>
    </lineage>
</organism>
<keyword evidence="3" id="KW-1185">Reference proteome</keyword>
<reference evidence="2" key="1">
    <citation type="submission" date="2022-09" db="EMBL/GenBank/DDBJ databases">
        <title>genome sequence of Deinococcus rubellus.</title>
        <authorList>
            <person name="Srinivasan S."/>
        </authorList>
    </citation>
    <scope>NUCLEOTIDE SEQUENCE</scope>
    <source>
        <strain evidence="2">Ant6</strain>
    </source>
</reference>
<evidence type="ECO:0000313" key="3">
    <source>
        <dbReference type="Proteomes" id="UP001060261"/>
    </source>
</evidence>
<feature type="transmembrane region" description="Helical" evidence="1">
    <location>
        <begin position="41"/>
        <end position="62"/>
    </location>
</feature>
<name>A0ABY5YEC0_9DEIO</name>
<feature type="transmembrane region" description="Helical" evidence="1">
    <location>
        <begin position="82"/>
        <end position="101"/>
    </location>
</feature>
<proteinExistence type="predicted"/>
<sequence length="186" mass="21026">MSEDHDEGVTQLLQENSTVNELLRQKAELGLTNLHRPIEQFGVLLSRPAFVITSGILFMMWIGLNLDLKFTTRKPWDEPPFFWLQGLIGALGLLVAATVLVSQSRQAQLAEQRAQLQLQFIVLTEQRTAKLIQLFEELRRDLPDVRNRVDTQAEIMQQPANPEAILEALTTLDEGGDMGLPPKEEL</sequence>
<keyword evidence="1" id="KW-0472">Membrane</keyword>
<evidence type="ECO:0000256" key="1">
    <source>
        <dbReference type="SAM" id="Phobius"/>
    </source>
</evidence>
<keyword evidence="1" id="KW-0812">Transmembrane</keyword>
<evidence type="ECO:0000313" key="2">
    <source>
        <dbReference type="EMBL" id="UWX62737.1"/>
    </source>
</evidence>
<accession>A0ABY5YEC0</accession>